<dbReference type="PANTHER" id="PTHR45228:SF8">
    <property type="entry name" value="TWO-COMPONENT RESPONSE REGULATOR-RELATED"/>
    <property type="match status" value="1"/>
</dbReference>
<keyword evidence="2" id="KW-0378">Hydrolase</keyword>
<dbReference type="GO" id="GO:0016787">
    <property type="term" value="F:hydrolase activity"/>
    <property type="evidence" value="ECO:0007669"/>
    <property type="project" value="UniProtKB-KW"/>
</dbReference>
<dbReference type="RefSeq" id="WP_013555443.1">
    <property type="nucleotide sequence ID" value="NC_014958.1"/>
</dbReference>
<protein>
    <submittedName>
        <fullName evidence="2">Metal dependent phosphohydrolase with GAF sensor</fullName>
    </submittedName>
</protein>
<dbReference type="Pfam" id="PF13185">
    <property type="entry name" value="GAF_2"/>
    <property type="match status" value="1"/>
</dbReference>
<proteinExistence type="predicted"/>
<dbReference type="HOGENOM" id="CLU_000445_92_13_0"/>
<name>E8U4A1_DEIML</name>
<reference evidence="2" key="1">
    <citation type="journal article" date="2011" name="Stand. Genomic Sci.">
        <title>Complete genome sequence of Deinococcus maricopensis type strain (LB-34).</title>
        <authorList>
            <person name="Pukall R."/>
            <person name="Zeytun A."/>
            <person name="Lucas S."/>
            <person name="Lapidus A."/>
            <person name="Hammon N."/>
            <person name="Deshpande S."/>
            <person name="Nolan M."/>
            <person name="Cheng J.F."/>
            <person name="Pitluck S."/>
            <person name="Liolios K."/>
            <person name="Pagani I."/>
            <person name="Mikhailova N."/>
            <person name="Ivanova N."/>
            <person name="Mavromatis K."/>
            <person name="Pati A."/>
            <person name="Tapia R."/>
            <person name="Han C."/>
            <person name="Goodwin L."/>
            <person name="Chen A."/>
            <person name="Palaniappan K."/>
            <person name="Land M."/>
            <person name="Hauser L."/>
            <person name="Chang Y.J."/>
            <person name="Jeffries C.D."/>
            <person name="Brambilla E.M."/>
            <person name="Rohde M."/>
            <person name="Goker M."/>
            <person name="Detter J.C."/>
            <person name="Woyke T."/>
            <person name="Bristow J."/>
            <person name="Eisen J.A."/>
            <person name="Markowitz V."/>
            <person name="Hugenholtz P."/>
            <person name="Kyrpides N.C."/>
            <person name="Klenk H.P."/>
        </authorList>
    </citation>
    <scope>NUCLEOTIDE SEQUENCE [LARGE SCALE GENOMIC DNA]</scope>
    <source>
        <strain evidence="2">DSM 21211</strain>
    </source>
</reference>
<organism evidence="2 3">
    <name type="scientific">Deinococcus maricopensis (strain DSM 21211 / LMG 22137 / NRRL B-23946 / LB-34)</name>
    <dbReference type="NCBI Taxonomy" id="709986"/>
    <lineage>
        <taxon>Bacteria</taxon>
        <taxon>Thermotogati</taxon>
        <taxon>Deinococcota</taxon>
        <taxon>Deinococci</taxon>
        <taxon>Deinococcales</taxon>
        <taxon>Deinococcaceae</taxon>
        <taxon>Deinococcus</taxon>
    </lineage>
</organism>
<dbReference type="SUPFAM" id="SSF109604">
    <property type="entry name" value="HD-domain/PDEase-like"/>
    <property type="match status" value="1"/>
</dbReference>
<dbReference type="InterPro" id="IPR003607">
    <property type="entry name" value="HD/PDEase_dom"/>
</dbReference>
<dbReference type="KEGG" id="dmr:Deima_0276"/>
<dbReference type="Gene3D" id="1.10.3210.10">
    <property type="entry name" value="Hypothetical protein af1432"/>
    <property type="match status" value="1"/>
</dbReference>
<dbReference type="STRING" id="709986.Deima_0276"/>
<feature type="domain" description="HD-GYP" evidence="1">
    <location>
        <begin position="188"/>
        <end position="379"/>
    </location>
</feature>
<dbReference type="InterPro" id="IPR029016">
    <property type="entry name" value="GAF-like_dom_sf"/>
</dbReference>
<dbReference type="OrthoDB" id="9798833at2"/>
<dbReference type="Proteomes" id="UP000008635">
    <property type="component" value="Chromosome"/>
</dbReference>
<dbReference type="eggNOG" id="COG3437">
    <property type="taxonomic scope" value="Bacteria"/>
</dbReference>
<sequence>MPPHDQPDPLPLASSPLDRLRQLEALASVSVALRDARHPHEVESLLIGQAHNLVHTPHAAFVQYDADEDRLVCTAGAGHYLSDVGFEVPRDAGLAWVAVRERRLVHAPDIQQEPRAHARGRDRHASVVMVPLQASTGAVFGVLLLLRDELHAFTDLDVRVAQTIAGVGAAALERMHATETIRQKVLELQATREGALRALGLALELRDFETTGHTARVVSLAAQLGEALNLSDEERQTLRDGAYLHDIGKLAVPDTVLLKPGSLDANEWAVMQAHVTHGFTLSGYIPSLREGVRDVVRSHHERWDGTGYPDGLAGEAIPWLARIFAVCDVYDALTSERPYKRAWTPEAALAEIRAQAGRHFDPRVVEAFVTLLAFATPEA</sequence>
<dbReference type="EMBL" id="CP002454">
    <property type="protein sequence ID" value="ADV65938.1"/>
    <property type="molecule type" value="Genomic_DNA"/>
</dbReference>
<dbReference type="SUPFAM" id="SSF55781">
    <property type="entry name" value="GAF domain-like"/>
    <property type="match status" value="1"/>
</dbReference>
<evidence type="ECO:0000259" key="1">
    <source>
        <dbReference type="PROSITE" id="PS51832"/>
    </source>
</evidence>
<dbReference type="AlphaFoldDB" id="E8U4A1"/>
<evidence type="ECO:0000313" key="3">
    <source>
        <dbReference type="Proteomes" id="UP000008635"/>
    </source>
</evidence>
<dbReference type="CDD" id="cd00077">
    <property type="entry name" value="HDc"/>
    <property type="match status" value="1"/>
</dbReference>
<dbReference type="InterPro" id="IPR037522">
    <property type="entry name" value="HD_GYP_dom"/>
</dbReference>
<dbReference type="PANTHER" id="PTHR45228">
    <property type="entry name" value="CYCLIC DI-GMP PHOSPHODIESTERASE TM_0186-RELATED"/>
    <property type="match status" value="1"/>
</dbReference>
<dbReference type="SMART" id="SM00065">
    <property type="entry name" value="GAF"/>
    <property type="match status" value="1"/>
</dbReference>
<dbReference type="InterPro" id="IPR052020">
    <property type="entry name" value="Cyclic_di-GMP/3'3'-cGAMP_PDE"/>
</dbReference>
<dbReference type="PROSITE" id="PS51832">
    <property type="entry name" value="HD_GYP"/>
    <property type="match status" value="1"/>
</dbReference>
<dbReference type="Gene3D" id="3.30.450.40">
    <property type="match status" value="1"/>
</dbReference>
<gene>
    <name evidence="2" type="ordered locus">Deima_0276</name>
</gene>
<evidence type="ECO:0000313" key="2">
    <source>
        <dbReference type="EMBL" id="ADV65938.1"/>
    </source>
</evidence>
<dbReference type="InterPro" id="IPR003018">
    <property type="entry name" value="GAF"/>
</dbReference>
<keyword evidence="3" id="KW-1185">Reference proteome</keyword>
<dbReference type="Pfam" id="PF13487">
    <property type="entry name" value="HD_5"/>
    <property type="match status" value="1"/>
</dbReference>
<dbReference type="SMART" id="SM00471">
    <property type="entry name" value="HDc"/>
    <property type="match status" value="1"/>
</dbReference>
<accession>E8U4A1</accession>